<accession>A0A8H7MBE1</accession>
<reference evidence="2" key="2">
    <citation type="submission" date="2020-09" db="EMBL/GenBank/DDBJ databases">
        <title>Reference genome assembly for Australian Ascochyta lentis isolate Al4.</title>
        <authorList>
            <person name="Lee R.C."/>
            <person name="Farfan-Caceres L.M."/>
            <person name="Debler J.W."/>
            <person name="Williams A.H."/>
            <person name="Henares B.M."/>
        </authorList>
    </citation>
    <scope>NUCLEOTIDE SEQUENCE</scope>
    <source>
        <strain evidence="2">Al4</strain>
    </source>
</reference>
<sequence length="376" mass="40569">MYWTTAISAALGLSAVAESATVGHFQPRTKKCPSVHGDIVLDIFQLYSENSAFDPVNCKLYMSSNFNASVVVYDVYTTKHQVLTFPGITHTDPYHIAGIDYDASNGAMFFTANSGSGFATNGVDLSGPQKIIKWDTTAMKTIYTADLATVQEQYNSTFGHAIAGFQDMAEDSAGNSYVPVSFGGYCIAKIALDGTATPFYMSNETAKNATAQPYIYSGLVSLPSQNKLLVSDSQRGTFVTFDTKSESPVPTPITISNLPSNYSSVACDGTITPTRYTNQRIVLCADDTLGGNGAIVVFSSKDHWASAKYLGIIYNTDSRTKGFYTTTAVEITDSIYLSLMPFTDGPTFDTAGNRSSFPLIDITNQVDLLVKANKNH</sequence>
<dbReference type="CDD" id="cd12811">
    <property type="entry name" value="MALA"/>
    <property type="match status" value="1"/>
</dbReference>
<protein>
    <recommendedName>
        <fullName evidence="4">Tri14-like protein</fullName>
    </recommendedName>
</protein>
<evidence type="ECO:0000313" key="3">
    <source>
        <dbReference type="Proteomes" id="UP000651452"/>
    </source>
</evidence>
<keyword evidence="3" id="KW-1185">Reference proteome</keyword>
<feature type="chain" id="PRO_5034478009" description="Tri14-like protein" evidence="1">
    <location>
        <begin position="20"/>
        <end position="376"/>
    </location>
</feature>
<dbReference type="SUPFAM" id="SSF63829">
    <property type="entry name" value="Calcium-dependent phosphotriesterase"/>
    <property type="match status" value="1"/>
</dbReference>
<dbReference type="AlphaFoldDB" id="A0A8H7MBE1"/>
<dbReference type="EMBL" id="RZGK01000023">
    <property type="protein sequence ID" value="KAF9690666.1"/>
    <property type="molecule type" value="Genomic_DNA"/>
</dbReference>
<gene>
    <name evidence="2" type="ORF">EKO04_011274</name>
</gene>
<evidence type="ECO:0008006" key="4">
    <source>
        <dbReference type="Google" id="ProtNLM"/>
    </source>
</evidence>
<proteinExistence type="predicted"/>
<dbReference type="Proteomes" id="UP000651452">
    <property type="component" value="Unassembled WGS sequence"/>
</dbReference>
<feature type="signal peptide" evidence="1">
    <location>
        <begin position="1"/>
        <end position="19"/>
    </location>
</feature>
<dbReference type="OrthoDB" id="4434395at2759"/>
<dbReference type="InterPro" id="IPR054550">
    <property type="entry name" value="Mala_s_1-like"/>
</dbReference>
<evidence type="ECO:0000256" key="1">
    <source>
        <dbReference type="SAM" id="SignalP"/>
    </source>
</evidence>
<organism evidence="2 3">
    <name type="scientific">Ascochyta lentis</name>
    <dbReference type="NCBI Taxonomy" id="205686"/>
    <lineage>
        <taxon>Eukaryota</taxon>
        <taxon>Fungi</taxon>
        <taxon>Dikarya</taxon>
        <taxon>Ascomycota</taxon>
        <taxon>Pezizomycotina</taxon>
        <taxon>Dothideomycetes</taxon>
        <taxon>Pleosporomycetidae</taxon>
        <taxon>Pleosporales</taxon>
        <taxon>Pleosporineae</taxon>
        <taxon>Didymellaceae</taxon>
        <taxon>Ascochyta</taxon>
    </lineage>
</organism>
<comment type="caution">
    <text evidence="2">The sequence shown here is derived from an EMBL/GenBank/DDBJ whole genome shotgun (WGS) entry which is preliminary data.</text>
</comment>
<keyword evidence="1" id="KW-0732">Signal</keyword>
<name>A0A8H7MBE1_9PLEO</name>
<reference evidence="2" key="1">
    <citation type="submission" date="2018-12" db="EMBL/GenBank/DDBJ databases">
        <authorList>
            <person name="Syme R.A."/>
            <person name="Farfan-Caceres L."/>
            <person name="Lichtenzveig J."/>
        </authorList>
    </citation>
    <scope>NUCLEOTIDE SEQUENCE</scope>
    <source>
        <strain evidence="2">Al4</strain>
    </source>
</reference>
<dbReference type="Pfam" id="PF22701">
    <property type="entry name" value="Mala_s_1-like"/>
    <property type="match status" value="1"/>
</dbReference>
<evidence type="ECO:0000313" key="2">
    <source>
        <dbReference type="EMBL" id="KAF9690666.1"/>
    </source>
</evidence>